<dbReference type="AlphaFoldDB" id="A0A174VBE5"/>
<dbReference type="Proteomes" id="UP000095563">
    <property type="component" value="Unassembled WGS sequence"/>
</dbReference>
<evidence type="ECO:0000256" key="1">
    <source>
        <dbReference type="SAM" id="Phobius"/>
    </source>
</evidence>
<sequence>MPTTKKESLVFTIMMCAFMVFCMSLYNVSLHTGGFSKQVIIDSLIGFPFAFIVAMICDWFIVSGPAKALAFKFIKKGDKQIKIAILISVFMVCGMVLCMSMFGALHNVGLTSDLPSAYITALGMNFIVALPLQLLIAGPIIRFIFTKAFNKYK</sequence>
<dbReference type="EMBL" id="CZBO01000010">
    <property type="protein sequence ID" value="CUQ32124.1"/>
    <property type="molecule type" value="Genomic_DNA"/>
</dbReference>
<feature type="transmembrane region" description="Helical" evidence="1">
    <location>
        <begin position="9"/>
        <end position="28"/>
    </location>
</feature>
<gene>
    <name evidence="2" type="ORF">ERS852568_02845</name>
</gene>
<keyword evidence="1" id="KW-0812">Transmembrane</keyword>
<organism evidence="2 3">
    <name type="scientific">Clostridium baratii</name>
    <dbReference type="NCBI Taxonomy" id="1561"/>
    <lineage>
        <taxon>Bacteria</taxon>
        <taxon>Bacillati</taxon>
        <taxon>Bacillota</taxon>
        <taxon>Clostridia</taxon>
        <taxon>Eubacteriales</taxon>
        <taxon>Clostridiaceae</taxon>
        <taxon>Clostridium</taxon>
    </lineage>
</organism>
<protein>
    <submittedName>
        <fullName evidence="2">Membrane protein</fullName>
    </submittedName>
</protein>
<dbReference type="InterPro" id="IPR021529">
    <property type="entry name" value="DUF2798"/>
</dbReference>
<reference evidence="2 3" key="1">
    <citation type="submission" date="2015-09" db="EMBL/GenBank/DDBJ databases">
        <authorList>
            <consortium name="Pathogen Informatics"/>
        </authorList>
    </citation>
    <scope>NUCLEOTIDE SEQUENCE [LARGE SCALE GENOMIC DNA]</scope>
    <source>
        <strain evidence="2 3">2789STDY5834956</strain>
    </source>
</reference>
<evidence type="ECO:0000313" key="3">
    <source>
        <dbReference type="Proteomes" id="UP000095563"/>
    </source>
</evidence>
<feature type="transmembrane region" description="Helical" evidence="1">
    <location>
        <begin position="117"/>
        <end position="145"/>
    </location>
</feature>
<dbReference type="Pfam" id="PF11391">
    <property type="entry name" value="DUF2798"/>
    <property type="match status" value="2"/>
</dbReference>
<feature type="transmembrane region" description="Helical" evidence="1">
    <location>
        <begin position="83"/>
        <end position="105"/>
    </location>
</feature>
<keyword evidence="1" id="KW-0472">Membrane</keyword>
<feature type="transmembrane region" description="Helical" evidence="1">
    <location>
        <begin position="40"/>
        <end position="62"/>
    </location>
</feature>
<name>A0A174VBE5_9CLOT</name>
<keyword evidence="1" id="KW-1133">Transmembrane helix</keyword>
<dbReference type="RefSeq" id="WP_055209166.1">
    <property type="nucleotide sequence ID" value="NZ_CZBO01000010.1"/>
</dbReference>
<proteinExistence type="predicted"/>
<accession>A0A174VBE5</accession>
<evidence type="ECO:0000313" key="2">
    <source>
        <dbReference type="EMBL" id="CUQ32124.1"/>
    </source>
</evidence>